<dbReference type="AlphaFoldDB" id="A0A915K3H2"/>
<feature type="region of interest" description="Disordered" evidence="1">
    <location>
        <begin position="46"/>
        <end position="136"/>
    </location>
</feature>
<protein>
    <submittedName>
        <fullName evidence="3">Uncharacterized protein</fullName>
    </submittedName>
</protein>
<dbReference type="Proteomes" id="UP000887565">
    <property type="component" value="Unplaced"/>
</dbReference>
<organism evidence="2 3">
    <name type="scientific">Romanomermis culicivorax</name>
    <name type="common">Nematode worm</name>
    <dbReference type="NCBI Taxonomy" id="13658"/>
    <lineage>
        <taxon>Eukaryota</taxon>
        <taxon>Metazoa</taxon>
        <taxon>Ecdysozoa</taxon>
        <taxon>Nematoda</taxon>
        <taxon>Enoplea</taxon>
        <taxon>Dorylaimia</taxon>
        <taxon>Mermithida</taxon>
        <taxon>Mermithoidea</taxon>
        <taxon>Mermithidae</taxon>
        <taxon>Romanomermis</taxon>
    </lineage>
</organism>
<name>A0A915K3H2_ROMCU</name>
<evidence type="ECO:0000313" key="3">
    <source>
        <dbReference type="WBParaSite" id="nRc.2.0.1.t33251-RA"/>
    </source>
</evidence>
<feature type="compositionally biased region" description="Basic and acidic residues" evidence="1">
    <location>
        <begin position="88"/>
        <end position="136"/>
    </location>
</feature>
<evidence type="ECO:0000256" key="1">
    <source>
        <dbReference type="SAM" id="MobiDB-lite"/>
    </source>
</evidence>
<accession>A0A915K3H2</accession>
<reference evidence="3" key="1">
    <citation type="submission" date="2022-11" db="UniProtKB">
        <authorList>
            <consortium name="WormBaseParasite"/>
        </authorList>
    </citation>
    <scope>IDENTIFICATION</scope>
</reference>
<feature type="compositionally biased region" description="Basic residues" evidence="1">
    <location>
        <begin position="61"/>
        <end position="71"/>
    </location>
</feature>
<sequence length="136" mass="16615">MQVWKKKVDNTDPWIQFWEVIDRTRAREILEVEKGMKSARIGYKVRQPYNRTAAGKIPQHWVKRLSKGHQHKQLESLDKDRKRKHESHHHEEQGREKSMSKEKKRKGDCNESECCKCEEHESKEREERKERLRERQ</sequence>
<proteinExistence type="predicted"/>
<keyword evidence="2" id="KW-1185">Reference proteome</keyword>
<dbReference type="WBParaSite" id="nRc.2.0.1.t33251-RA">
    <property type="protein sequence ID" value="nRc.2.0.1.t33251-RA"/>
    <property type="gene ID" value="nRc.2.0.1.g33251"/>
</dbReference>
<evidence type="ECO:0000313" key="2">
    <source>
        <dbReference type="Proteomes" id="UP000887565"/>
    </source>
</evidence>